<sequence length="34" mass="4219">MELIITQKAKEVIKQWKSPHHKYLWLYWDTEDCG</sequence>
<evidence type="ECO:0000313" key="1">
    <source>
        <dbReference type="EMBL" id="MDC3415444.1"/>
    </source>
</evidence>
<proteinExistence type="predicted"/>
<reference evidence="1" key="1">
    <citation type="submission" date="2022-06" db="EMBL/GenBank/DDBJ databases">
        <title>Aquibacillus sp. a new bacterium isolated from soil saline samples.</title>
        <authorList>
            <person name="Galisteo C."/>
            <person name="De La Haba R."/>
            <person name="Sanchez-Porro C."/>
            <person name="Ventosa A."/>
        </authorList>
    </citation>
    <scope>NUCLEOTIDE SEQUENCE</scope>
    <source>
        <strain evidence="1">3ASR75-54</strain>
    </source>
</reference>
<dbReference type="InterPro" id="IPR035903">
    <property type="entry name" value="HesB-like_dom_sf"/>
</dbReference>
<keyword evidence="2" id="KW-1185">Reference proteome</keyword>
<dbReference type="Proteomes" id="UP001145069">
    <property type="component" value="Unassembled WGS sequence"/>
</dbReference>
<dbReference type="SUPFAM" id="SSF89360">
    <property type="entry name" value="HesB-like domain"/>
    <property type="match status" value="1"/>
</dbReference>
<protein>
    <submittedName>
        <fullName evidence="1">Iron-sulfur cluster biosynthesis family protein</fullName>
    </submittedName>
</protein>
<organism evidence="1 2">
    <name type="scientific">Aquibacillus salsiterrae</name>
    <dbReference type="NCBI Taxonomy" id="2950439"/>
    <lineage>
        <taxon>Bacteria</taxon>
        <taxon>Bacillati</taxon>
        <taxon>Bacillota</taxon>
        <taxon>Bacilli</taxon>
        <taxon>Bacillales</taxon>
        <taxon>Bacillaceae</taxon>
        <taxon>Aquibacillus</taxon>
    </lineage>
</organism>
<evidence type="ECO:0000313" key="2">
    <source>
        <dbReference type="Proteomes" id="UP001145069"/>
    </source>
</evidence>
<gene>
    <name evidence="1" type="ORF">NC799_00755</name>
</gene>
<comment type="caution">
    <text evidence="1">The sequence shown here is derived from an EMBL/GenBank/DDBJ whole genome shotgun (WGS) entry which is preliminary data.</text>
</comment>
<dbReference type="AlphaFoldDB" id="A0A9X3WDI1"/>
<name>A0A9X3WDI1_9BACI</name>
<accession>A0A9X3WDI1</accession>
<dbReference type="EMBL" id="JAMQKC010000001">
    <property type="protein sequence ID" value="MDC3415444.1"/>
    <property type="molecule type" value="Genomic_DNA"/>
</dbReference>